<accession>A0A7W6MQM0</accession>
<evidence type="ECO:0000313" key="3">
    <source>
        <dbReference type="Proteomes" id="UP000588647"/>
    </source>
</evidence>
<evidence type="ECO:0000313" key="2">
    <source>
        <dbReference type="EMBL" id="MBB4004127.1"/>
    </source>
</evidence>
<keyword evidence="1" id="KW-0812">Transmembrane</keyword>
<proteinExistence type="predicted"/>
<reference evidence="2 3" key="1">
    <citation type="submission" date="2020-08" db="EMBL/GenBank/DDBJ databases">
        <title>Genomic Encyclopedia of Type Strains, Phase IV (KMG-IV): sequencing the most valuable type-strain genomes for metagenomic binning, comparative biology and taxonomic classification.</title>
        <authorList>
            <person name="Goeker M."/>
        </authorList>
    </citation>
    <scope>NUCLEOTIDE SEQUENCE [LARGE SCALE GENOMIC DNA]</scope>
    <source>
        <strain evidence="2 3">DSM 103570</strain>
    </source>
</reference>
<dbReference type="RefSeq" id="WP_183209729.1">
    <property type="nucleotide sequence ID" value="NZ_JAAAMM010000004.1"/>
</dbReference>
<name>A0A7W6MQM0_9HYPH</name>
<comment type="caution">
    <text evidence="2">The sequence shown here is derived from an EMBL/GenBank/DDBJ whole genome shotgun (WGS) entry which is preliminary data.</text>
</comment>
<organism evidence="2 3">
    <name type="scientific">Aurantimonas endophytica</name>
    <dbReference type="NCBI Taxonomy" id="1522175"/>
    <lineage>
        <taxon>Bacteria</taxon>
        <taxon>Pseudomonadati</taxon>
        <taxon>Pseudomonadota</taxon>
        <taxon>Alphaproteobacteria</taxon>
        <taxon>Hyphomicrobiales</taxon>
        <taxon>Aurantimonadaceae</taxon>
        <taxon>Aurantimonas</taxon>
    </lineage>
</organism>
<keyword evidence="3" id="KW-1185">Reference proteome</keyword>
<protein>
    <submittedName>
        <fullName evidence="2">Uncharacterized protein</fullName>
    </submittedName>
</protein>
<dbReference type="Proteomes" id="UP000588647">
    <property type="component" value="Unassembled WGS sequence"/>
</dbReference>
<keyword evidence="1" id="KW-0472">Membrane</keyword>
<dbReference type="AlphaFoldDB" id="A0A7W6MQM0"/>
<evidence type="ECO:0000256" key="1">
    <source>
        <dbReference type="SAM" id="Phobius"/>
    </source>
</evidence>
<dbReference type="EMBL" id="JACIEM010000004">
    <property type="protein sequence ID" value="MBB4004127.1"/>
    <property type="molecule type" value="Genomic_DNA"/>
</dbReference>
<feature type="transmembrane region" description="Helical" evidence="1">
    <location>
        <begin position="100"/>
        <end position="123"/>
    </location>
</feature>
<gene>
    <name evidence="2" type="ORF">GGR03_003215</name>
</gene>
<sequence length="136" mass="15544">MKLDDLDEDVVGHLAYAYYKRDKRDLALKGDLTEEALARHHLTLTPRLIHQYRESALLRLESYAEAVLDRSRPEIQEATRIDAIRGVEERLSERIRSATAWWQTIIWNVIAWLISLAITFLVLTSTGAITINVGSA</sequence>
<keyword evidence="1" id="KW-1133">Transmembrane helix</keyword>